<organism evidence="1 2">
    <name type="scientific">Aureobasidium melanogenum (strain CBS 110374)</name>
    <name type="common">Aureobasidium pullulans var. melanogenum</name>
    <dbReference type="NCBI Taxonomy" id="1043003"/>
    <lineage>
        <taxon>Eukaryota</taxon>
        <taxon>Fungi</taxon>
        <taxon>Dikarya</taxon>
        <taxon>Ascomycota</taxon>
        <taxon>Pezizomycotina</taxon>
        <taxon>Dothideomycetes</taxon>
        <taxon>Dothideomycetidae</taxon>
        <taxon>Dothideales</taxon>
        <taxon>Saccotheciaceae</taxon>
        <taxon>Aureobasidium</taxon>
    </lineage>
</organism>
<dbReference type="Proteomes" id="UP000030672">
    <property type="component" value="Unassembled WGS sequence"/>
</dbReference>
<proteinExistence type="predicted"/>
<dbReference type="EMBL" id="KL584825">
    <property type="protein sequence ID" value="KEQ66181.1"/>
    <property type="molecule type" value="Genomic_DNA"/>
</dbReference>
<protein>
    <submittedName>
        <fullName evidence="1">Uncharacterized protein</fullName>
    </submittedName>
</protein>
<dbReference type="AlphaFoldDB" id="A0A074WUY5"/>
<dbReference type="STRING" id="1043003.A0A074WUY5"/>
<accession>A0A074WUY5</accession>
<evidence type="ECO:0000313" key="1">
    <source>
        <dbReference type="EMBL" id="KEQ66181.1"/>
    </source>
</evidence>
<dbReference type="RefSeq" id="XP_040883204.1">
    <property type="nucleotide sequence ID" value="XM_041024070.1"/>
</dbReference>
<sequence>MVSTKSTGISVVALIGLIQVHVPSPIRRHWSYRWGAVTGAVSGAVNAAVNRREVAAAFMGKRDLPPGISQESIDQCVDQINGQFNDAGITVSVYRTNDNAAQADNVPPACMNLATVLTGDPAQTGGPLPVVLGTSSLQYQNLNEEQFQELQSALDGSA</sequence>
<reference evidence="1 2" key="1">
    <citation type="journal article" date="2014" name="BMC Genomics">
        <title>Genome sequencing of four Aureobasidium pullulans varieties: biotechnological potential, stress tolerance, and description of new species.</title>
        <authorList>
            <person name="Gostin Ar C."/>
            <person name="Ohm R.A."/>
            <person name="Kogej T."/>
            <person name="Sonjak S."/>
            <person name="Turk M."/>
            <person name="Zajc J."/>
            <person name="Zalar P."/>
            <person name="Grube M."/>
            <person name="Sun H."/>
            <person name="Han J."/>
            <person name="Sharma A."/>
            <person name="Chiniquy J."/>
            <person name="Ngan C.Y."/>
            <person name="Lipzen A."/>
            <person name="Barry K."/>
            <person name="Grigoriev I.V."/>
            <person name="Gunde-Cimerman N."/>
        </authorList>
    </citation>
    <scope>NUCLEOTIDE SEQUENCE [LARGE SCALE GENOMIC DNA]</scope>
    <source>
        <strain evidence="1 2">CBS 110374</strain>
    </source>
</reference>
<name>A0A074WUY5_AURM1</name>
<keyword evidence="2" id="KW-1185">Reference proteome</keyword>
<evidence type="ECO:0000313" key="2">
    <source>
        <dbReference type="Proteomes" id="UP000030672"/>
    </source>
</evidence>
<gene>
    <name evidence="1" type="ORF">M437DRAFT_62409</name>
</gene>
<dbReference type="GeneID" id="63917443"/>
<dbReference type="HOGENOM" id="CLU_1846498_0_0_1"/>